<dbReference type="STRING" id="1045775.SAMN05216378_2087"/>
<proteinExistence type="predicted"/>
<dbReference type="EMBL" id="FOMT01000002">
    <property type="protein sequence ID" value="SFE04406.1"/>
    <property type="molecule type" value="Genomic_DNA"/>
</dbReference>
<evidence type="ECO:0000256" key="2">
    <source>
        <dbReference type="ARBA" id="ARBA00023315"/>
    </source>
</evidence>
<keyword evidence="1" id="KW-0808">Transferase</keyword>
<evidence type="ECO:0000256" key="1">
    <source>
        <dbReference type="ARBA" id="ARBA00022679"/>
    </source>
</evidence>
<organism evidence="4 5">
    <name type="scientific">Paenibacillus catalpae</name>
    <dbReference type="NCBI Taxonomy" id="1045775"/>
    <lineage>
        <taxon>Bacteria</taxon>
        <taxon>Bacillati</taxon>
        <taxon>Bacillota</taxon>
        <taxon>Bacilli</taxon>
        <taxon>Bacillales</taxon>
        <taxon>Paenibacillaceae</taxon>
        <taxon>Paenibacillus</taxon>
    </lineage>
</organism>
<gene>
    <name evidence="4" type="ORF">SAMN05216378_2087</name>
</gene>
<evidence type="ECO:0000313" key="5">
    <source>
        <dbReference type="Proteomes" id="UP000198855"/>
    </source>
</evidence>
<accession>A0A1I1XAG4</accession>
<dbReference type="Proteomes" id="UP000198855">
    <property type="component" value="Unassembled WGS sequence"/>
</dbReference>
<reference evidence="5" key="1">
    <citation type="submission" date="2016-10" db="EMBL/GenBank/DDBJ databases">
        <authorList>
            <person name="Varghese N."/>
            <person name="Submissions S."/>
        </authorList>
    </citation>
    <scope>NUCLEOTIDE SEQUENCE [LARGE SCALE GENOMIC DNA]</scope>
    <source>
        <strain evidence="5">CGMCC 1.10784</strain>
    </source>
</reference>
<dbReference type="AlphaFoldDB" id="A0A1I1XAG4"/>
<name>A0A1I1XAG4_9BACL</name>
<dbReference type="InterPro" id="IPR000182">
    <property type="entry name" value="GNAT_dom"/>
</dbReference>
<dbReference type="GO" id="GO:0016747">
    <property type="term" value="F:acyltransferase activity, transferring groups other than amino-acyl groups"/>
    <property type="evidence" value="ECO:0007669"/>
    <property type="project" value="InterPro"/>
</dbReference>
<feature type="domain" description="N-acetyltransferase" evidence="3">
    <location>
        <begin position="3"/>
        <end position="159"/>
    </location>
</feature>
<dbReference type="InterPro" id="IPR016181">
    <property type="entry name" value="Acyl_CoA_acyltransferase"/>
</dbReference>
<dbReference type="Pfam" id="PF00583">
    <property type="entry name" value="Acetyltransf_1"/>
    <property type="match status" value="1"/>
</dbReference>
<keyword evidence="2" id="KW-0012">Acyltransferase</keyword>
<evidence type="ECO:0000259" key="3">
    <source>
        <dbReference type="PROSITE" id="PS51186"/>
    </source>
</evidence>
<sequence>MSELFRQAGVEDAERLREVTYEAYSLIRELELKWPAANADLDQIRDNITQNECYVLEADGIIVATITLSKTDEVKAITDLPFIKWFAVHPSEQGKGYGDKLLNWVENTIIRDKEGAPAVTLGTAEKHPWLLPMYQRRGYESIRSFDAGNGDGPMHLLRKIVNPELFEQVNGEQAAAQ</sequence>
<dbReference type="OrthoDB" id="8116329at2"/>
<dbReference type="SUPFAM" id="SSF55729">
    <property type="entry name" value="Acyl-CoA N-acyltransferases (Nat)"/>
    <property type="match status" value="1"/>
</dbReference>
<dbReference type="PANTHER" id="PTHR43800:SF1">
    <property type="entry name" value="PEPTIDYL-LYSINE N-ACETYLTRANSFERASE YJAB"/>
    <property type="match status" value="1"/>
</dbReference>
<evidence type="ECO:0000313" key="4">
    <source>
        <dbReference type="EMBL" id="SFE04406.1"/>
    </source>
</evidence>
<dbReference type="CDD" id="cd04301">
    <property type="entry name" value="NAT_SF"/>
    <property type="match status" value="1"/>
</dbReference>
<dbReference type="RefSeq" id="WP_091184340.1">
    <property type="nucleotide sequence ID" value="NZ_FOMT01000002.1"/>
</dbReference>
<protein>
    <submittedName>
        <fullName evidence="4">N-acetylglutamate synthase, GNAT family</fullName>
    </submittedName>
</protein>
<dbReference type="PROSITE" id="PS51186">
    <property type="entry name" value="GNAT"/>
    <property type="match status" value="1"/>
</dbReference>
<dbReference type="Gene3D" id="3.40.630.30">
    <property type="match status" value="1"/>
</dbReference>
<keyword evidence="5" id="KW-1185">Reference proteome</keyword>
<dbReference type="PANTHER" id="PTHR43800">
    <property type="entry name" value="PEPTIDYL-LYSINE N-ACETYLTRANSFERASE YJAB"/>
    <property type="match status" value="1"/>
</dbReference>